<evidence type="ECO:0000313" key="2">
    <source>
        <dbReference type="EMBL" id="KAG6370725.1"/>
    </source>
</evidence>
<dbReference type="InterPro" id="IPR006073">
    <property type="entry name" value="GTP-bd"/>
</dbReference>
<dbReference type="GO" id="GO:0005525">
    <property type="term" value="F:GTP binding"/>
    <property type="evidence" value="ECO:0007669"/>
    <property type="project" value="InterPro"/>
</dbReference>
<accession>A0A8I2YF43</accession>
<dbReference type="OrthoDB" id="8954335at2759"/>
<dbReference type="InterPro" id="IPR027417">
    <property type="entry name" value="P-loop_NTPase"/>
</dbReference>
<dbReference type="Gene3D" id="3.40.50.300">
    <property type="entry name" value="P-loop containing nucleotide triphosphate hydrolases"/>
    <property type="match status" value="1"/>
</dbReference>
<evidence type="ECO:0000313" key="3">
    <source>
        <dbReference type="Proteomes" id="UP000683000"/>
    </source>
</evidence>
<name>A0A8I2YF43_9AGAM</name>
<proteinExistence type="predicted"/>
<dbReference type="SUPFAM" id="SSF52540">
    <property type="entry name" value="P-loop containing nucleoside triphosphate hydrolases"/>
    <property type="match status" value="1"/>
</dbReference>
<dbReference type="AlphaFoldDB" id="A0A8I2YF43"/>
<dbReference type="Pfam" id="PF01926">
    <property type="entry name" value="MMR_HSR1"/>
    <property type="match status" value="1"/>
</dbReference>
<dbReference type="CDD" id="cd00882">
    <property type="entry name" value="Ras_like_GTPase"/>
    <property type="match status" value="1"/>
</dbReference>
<feature type="domain" description="G" evidence="1">
    <location>
        <begin position="7"/>
        <end position="139"/>
    </location>
</feature>
<protein>
    <recommendedName>
        <fullName evidence="1">G domain-containing protein</fullName>
    </recommendedName>
</protein>
<organism evidence="2 3">
    <name type="scientific">Boletus reticuloceps</name>
    <dbReference type="NCBI Taxonomy" id="495285"/>
    <lineage>
        <taxon>Eukaryota</taxon>
        <taxon>Fungi</taxon>
        <taxon>Dikarya</taxon>
        <taxon>Basidiomycota</taxon>
        <taxon>Agaricomycotina</taxon>
        <taxon>Agaricomycetes</taxon>
        <taxon>Agaricomycetidae</taxon>
        <taxon>Boletales</taxon>
        <taxon>Boletineae</taxon>
        <taxon>Boletaceae</taxon>
        <taxon>Boletoideae</taxon>
        <taxon>Boletus</taxon>
    </lineage>
</organism>
<sequence length="623" mass="70865">MEATRNIVLFGECGVGKSSIINAIVGQSVAKTSNDVLGCTDENASYSVTLRLDTEIKINLWDTIGLDEGTAGRIPADQAKQRLKLFLQRRIEAPEGVDLLLYCIRGASGMKRLPLKRGHWDKYQFVFEEVCKKRIPIALIVTHLESYDPGGVMDAWWDHNEEKISEFGFQFCAHACITILPPEFWDTNIGDINRIEVSRRRLQDIFSRNYLAPRNVLLFGDREDRNDFIDMMVASRTKQNSQAECVSPFTRIPIAFDIHTHVNLWDTRFDDTDDDTFITEKNLKHLVHGIKQAAGVDLLLFCFRAGRPKIRHVRNYNLFHAAICRKKVPVAIVVLGPEEGADTWWQRNESHLRRKGFRFDRHIYIPCNPCEPPSGDLDDATRRQLIRLLQEEYTLGSWKIGDDAFWVTVSNVRAVVGELSWPTTTVVVCDTTRQGAFVDIVPDVQSSLQRSVTSVSPRREHRFQQVDPHNFSLIASQSSGKTQPRISDQSNKVIGLIMFFVSAEEPDSETWRALERFHSVYKGGITPFIVIVHGVSERKLAEDFWRAAPHHIRRGIGAYLTYHPGPNACPEAQAVAQEIMVDMILDRCLVDLGEKVGILREILSVWRKYRSKRNIGQLGGSAR</sequence>
<gene>
    <name evidence="2" type="ORF">JVT61DRAFT_11111</name>
</gene>
<evidence type="ECO:0000259" key="1">
    <source>
        <dbReference type="Pfam" id="PF01926"/>
    </source>
</evidence>
<comment type="caution">
    <text evidence="2">The sequence shown here is derived from an EMBL/GenBank/DDBJ whole genome shotgun (WGS) entry which is preliminary data.</text>
</comment>
<dbReference type="EMBL" id="JAGFBS010000045">
    <property type="protein sequence ID" value="KAG6370725.1"/>
    <property type="molecule type" value="Genomic_DNA"/>
</dbReference>
<dbReference type="Proteomes" id="UP000683000">
    <property type="component" value="Unassembled WGS sequence"/>
</dbReference>
<keyword evidence="3" id="KW-1185">Reference proteome</keyword>
<reference evidence="2" key="1">
    <citation type="submission" date="2021-03" db="EMBL/GenBank/DDBJ databases">
        <title>Evolutionary innovations through gain and loss of genes in the ectomycorrhizal Boletales.</title>
        <authorList>
            <person name="Wu G."/>
            <person name="Miyauchi S."/>
            <person name="Morin E."/>
            <person name="Yang Z.-L."/>
            <person name="Xu J."/>
            <person name="Martin F.M."/>
        </authorList>
    </citation>
    <scope>NUCLEOTIDE SEQUENCE</scope>
    <source>
        <strain evidence="2">BR01</strain>
    </source>
</reference>